<dbReference type="GO" id="GO:0035870">
    <property type="term" value="F:dITP diphosphatase activity"/>
    <property type="evidence" value="ECO:0007669"/>
    <property type="project" value="UniProtKB-UniRule"/>
</dbReference>
<dbReference type="GO" id="GO:0046872">
    <property type="term" value="F:metal ion binding"/>
    <property type="evidence" value="ECO:0007669"/>
    <property type="project" value="UniProtKB-KW"/>
</dbReference>
<gene>
    <name evidence="12" type="primary">rdgB</name>
    <name evidence="12" type="ORF">GKZ27_07555</name>
</gene>
<comment type="function">
    <text evidence="10">Pyrophosphatase that catalyzes the hydrolysis of nucleoside triphosphates to their monophosphate derivatives, with a high preference for the non-canonical purine nucleotides XTP (xanthosine triphosphate), dITP (deoxyinosine triphosphate) and ITP. Seems to function as a house-cleaning enzyme that removes non-canonical purine nucleotides from the nucleotide pool, thus preventing their incorporation into DNA/RNA and avoiding chromosomal lesions.</text>
</comment>
<dbReference type="InterPro" id="IPR029001">
    <property type="entry name" value="ITPase-like_fam"/>
</dbReference>
<comment type="subunit">
    <text evidence="2 10">Homodimer.</text>
</comment>
<feature type="binding site" evidence="10">
    <location>
        <begin position="8"/>
        <end position="13"/>
    </location>
    <ligand>
        <name>substrate</name>
    </ligand>
</feature>
<keyword evidence="13" id="KW-1185">Reference proteome</keyword>
<evidence type="ECO:0000256" key="8">
    <source>
        <dbReference type="ARBA" id="ARBA00051875"/>
    </source>
</evidence>
<dbReference type="EC" id="3.6.1.66" evidence="10"/>
<evidence type="ECO:0000313" key="12">
    <source>
        <dbReference type="EMBL" id="MVX61307.1"/>
    </source>
</evidence>
<comment type="caution">
    <text evidence="12">The sequence shown here is derived from an EMBL/GenBank/DDBJ whole genome shotgun (WGS) entry which is preliminary data.</text>
</comment>
<dbReference type="Pfam" id="PF01725">
    <property type="entry name" value="Ham1p_like"/>
    <property type="match status" value="1"/>
</dbReference>
<feature type="binding site" evidence="10">
    <location>
        <position position="184"/>
    </location>
    <ligand>
        <name>substrate</name>
    </ligand>
</feature>
<dbReference type="GO" id="GO:0017111">
    <property type="term" value="F:ribonucleoside triphosphate phosphatase activity"/>
    <property type="evidence" value="ECO:0007669"/>
    <property type="project" value="InterPro"/>
</dbReference>
<feature type="binding site" evidence="10">
    <location>
        <position position="77"/>
    </location>
    <ligand>
        <name>substrate</name>
    </ligand>
</feature>
<comment type="cofactor">
    <cofactor evidence="10">
        <name>Mg(2+)</name>
        <dbReference type="ChEBI" id="CHEBI:18420"/>
    </cofactor>
    <text evidence="10">Binds 1 Mg(2+) ion per subunit.</text>
</comment>
<dbReference type="PANTHER" id="PTHR11067:SF9">
    <property type="entry name" value="INOSINE TRIPHOSPHATE PYROPHOSPHATASE"/>
    <property type="match status" value="1"/>
</dbReference>
<feature type="active site" description="Proton acceptor" evidence="10">
    <location>
        <position position="76"/>
    </location>
</feature>
<accession>A0A6N8JQ89</accession>
<dbReference type="GO" id="GO:0036222">
    <property type="term" value="F:XTP diphosphatase activity"/>
    <property type="evidence" value="ECO:0007669"/>
    <property type="project" value="UniProtKB-UniRule"/>
</dbReference>
<dbReference type="PANTHER" id="PTHR11067">
    <property type="entry name" value="INOSINE TRIPHOSPHATE PYROPHOSPHATASE/HAM1 PROTEIN"/>
    <property type="match status" value="1"/>
</dbReference>
<dbReference type="InterPro" id="IPR020922">
    <property type="entry name" value="dITP/XTP_pyrophosphatase"/>
</dbReference>
<comment type="catalytic activity">
    <reaction evidence="8 10">
        <text>dITP + H2O = dIMP + diphosphate + H(+)</text>
        <dbReference type="Rhea" id="RHEA:28342"/>
        <dbReference type="ChEBI" id="CHEBI:15377"/>
        <dbReference type="ChEBI" id="CHEBI:15378"/>
        <dbReference type="ChEBI" id="CHEBI:33019"/>
        <dbReference type="ChEBI" id="CHEBI:61194"/>
        <dbReference type="ChEBI" id="CHEBI:61382"/>
        <dbReference type="EC" id="3.6.1.66"/>
    </reaction>
</comment>
<evidence type="ECO:0000256" key="3">
    <source>
        <dbReference type="ARBA" id="ARBA00022723"/>
    </source>
</evidence>
<organism evidence="12 13">
    <name type="scientific">Adlercreutzia mucosicola</name>
    <dbReference type="NCBI Taxonomy" id="580026"/>
    <lineage>
        <taxon>Bacteria</taxon>
        <taxon>Bacillati</taxon>
        <taxon>Actinomycetota</taxon>
        <taxon>Coriobacteriia</taxon>
        <taxon>Eggerthellales</taxon>
        <taxon>Eggerthellaceae</taxon>
        <taxon>Adlercreutzia</taxon>
    </lineage>
</organism>
<dbReference type="GO" id="GO:0000166">
    <property type="term" value="F:nucleotide binding"/>
    <property type="evidence" value="ECO:0007669"/>
    <property type="project" value="UniProtKB-KW"/>
</dbReference>
<evidence type="ECO:0000256" key="2">
    <source>
        <dbReference type="ARBA" id="ARBA00011738"/>
    </source>
</evidence>
<keyword evidence="5 10" id="KW-0378">Hydrolase</keyword>
<dbReference type="HAMAP" id="MF_01405">
    <property type="entry name" value="Non_canon_purine_NTPase"/>
    <property type="match status" value="1"/>
</dbReference>
<dbReference type="GO" id="GO:0009117">
    <property type="term" value="P:nucleotide metabolic process"/>
    <property type="evidence" value="ECO:0007669"/>
    <property type="project" value="UniProtKB-KW"/>
</dbReference>
<comment type="catalytic activity">
    <reaction evidence="10">
        <text>ITP + H2O = IMP + diphosphate + H(+)</text>
        <dbReference type="Rhea" id="RHEA:29399"/>
        <dbReference type="ChEBI" id="CHEBI:15377"/>
        <dbReference type="ChEBI" id="CHEBI:15378"/>
        <dbReference type="ChEBI" id="CHEBI:33019"/>
        <dbReference type="ChEBI" id="CHEBI:58053"/>
        <dbReference type="ChEBI" id="CHEBI:61402"/>
        <dbReference type="EC" id="3.6.1.66"/>
    </reaction>
</comment>
<dbReference type="RefSeq" id="WP_160346406.1">
    <property type="nucleotide sequence ID" value="NZ_WSRR01000017.1"/>
</dbReference>
<evidence type="ECO:0000256" key="1">
    <source>
        <dbReference type="ARBA" id="ARBA00008023"/>
    </source>
</evidence>
<evidence type="ECO:0000256" key="10">
    <source>
        <dbReference type="HAMAP-Rule" id="MF_01405"/>
    </source>
</evidence>
<keyword evidence="6 10" id="KW-0460">Magnesium</keyword>
<evidence type="ECO:0000256" key="7">
    <source>
        <dbReference type="ARBA" id="ARBA00023080"/>
    </source>
</evidence>
<dbReference type="GO" id="GO:0009146">
    <property type="term" value="P:purine nucleoside triphosphate catabolic process"/>
    <property type="evidence" value="ECO:0007669"/>
    <property type="project" value="UniProtKB-UniRule"/>
</dbReference>
<reference evidence="12 13" key="1">
    <citation type="submission" date="2019-12" db="EMBL/GenBank/DDBJ databases">
        <title>Microbes associate with the intestines of laboratory mice.</title>
        <authorList>
            <person name="Navarre W."/>
            <person name="Wong E."/>
        </authorList>
    </citation>
    <scope>NUCLEOTIDE SEQUENCE [LARGE SCALE GENOMIC DNA]</scope>
    <source>
        <strain evidence="12 13">NM66_B29</strain>
    </source>
</reference>
<evidence type="ECO:0000256" key="6">
    <source>
        <dbReference type="ARBA" id="ARBA00022842"/>
    </source>
</evidence>
<dbReference type="SUPFAM" id="SSF52972">
    <property type="entry name" value="ITPase-like"/>
    <property type="match status" value="1"/>
</dbReference>
<evidence type="ECO:0000256" key="4">
    <source>
        <dbReference type="ARBA" id="ARBA00022741"/>
    </source>
</evidence>
<dbReference type="OrthoDB" id="9807456at2"/>
<protein>
    <recommendedName>
        <fullName evidence="10">dITP/XTP pyrophosphatase</fullName>
        <ecNumber evidence="10">3.6.1.66</ecNumber>
    </recommendedName>
    <alternativeName>
        <fullName evidence="10">Non-canonical purine NTP pyrophosphatase</fullName>
    </alternativeName>
    <alternativeName>
        <fullName evidence="10">Non-standard purine NTP pyrophosphatase</fullName>
    </alternativeName>
    <alternativeName>
        <fullName evidence="10">Nucleoside-triphosphate diphosphatase</fullName>
    </alternativeName>
    <alternativeName>
        <fullName evidence="10">Nucleoside-triphosphate pyrophosphatase</fullName>
        <shortName evidence="10">NTPase</shortName>
    </alternativeName>
</protein>
<dbReference type="CDD" id="cd00515">
    <property type="entry name" value="HAM1"/>
    <property type="match status" value="1"/>
</dbReference>
<feature type="binding site" evidence="10">
    <location>
        <begin position="189"/>
        <end position="190"/>
    </location>
    <ligand>
        <name>substrate</name>
    </ligand>
</feature>
<keyword evidence="7 10" id="KW-0546">Nucleotide metabolism</keyword>
<evidence type="ECO:0000313" key="13">
    <source>
        <dbReference type="Proteomes" id="UP000463388"/>
    </source>
</evidence>
<dbReference type="Proteomes" id="UP000463388">
    <property type="component" value="Unassembled WGS sequence"/>
</dbReference>
<comment type="caution">
    <text evidence="10">Lacks conserved residue(s) required for the propagation of feature annotation.</text>
</comment>
<keyword evidence="3 10" id="KW-0479">Metal-binding</keyword>
<proteinExistence type="inferred from homology"/>
<dbReference type="InterPro" id="IPR002637">
    <property type="entry name" value="RdgB/HAM1"/>
</dbReference>
<feature type="binding site" evidence="10">
    <location>
        <begin position="159"/>
        <end position="162"/>
    </location>
    <ligand>
        <name>substrate</name>
    </ligand>
</feature>
<dbReference type="GO" id="GO:0005829">
    <property type="term" value="C:cytosol"/>
    <property type="evidence" value="ECO:0007669"/>
    <property type="project" value="TreeGrafter"/>
</dbReference>
<dbReference type="GO" id="GO:0036220">
    <property type="term" value="F:ITP diphosphatase activity"/>
    <property type="evidence" value="ECO:0007669"/>
    <property type="project" value="UniProtKB-UniRule"/>
</dbReference>
<keyword evidence="4 10" id="KW-0547">Nucleotide-binding</keyword>
<name>A0A6N8JQ89_9ACTN</name>
<feature type="binding site" evidence="10">
    <location>
        <position position="76"/>
    </location>
    <ligand>
        <name>Mg(2+)</name>
        <dbReference type="ChEBI" id="CHEBI:18420"/>
    </ligand>
</feature>
<comment type="catalytic activity">
    <reaction evidence="9 10">
        <text>XTP + H2O = XMP + diphosphate + H(+)</text>
        <dbReference type="Rhea" id="RHEA:28610"/>
        <dbReference type="ChEBI" id="CHEBI:15377"/>
        <dbReference type="ChEBI" id="CHEBI:15378"/>
        <dbReference type="ChEBI" id="CHEBI:33019"/>
        <dbReference type="ChEBI" id="CHEBI:57464"/>
        <dbReference type="ChEBI" id="CHEBI:61314"/>
        <dbReference type="EC" id="3.6.1.66"/>
    </reaction>
</comment>
<sequence length="207" mass="21493">MKTVVIATNNAHKVSEIRTALNFPGWEFETLSEAGLASDPAEDADSFEGNARIKAEAARAAAAAAGCGPVAVLADDSGLEVDALDGAPGVYSSRYAGADGDDAANNAKLLAELAAVPDEERTARFVCTLVFIDEDGVETVARGTVEGAIGRQGRGEEGFGYDPLFLPEAYDGRLTLAEVSQAEKNGISHRGSALRHLRAILEASAAE</sequence>
<comment type="similarity">
    <text evidence="1 10 11">Belongs to the HAM1 NTPase family.</text>
</comment>
<dbReference type="Gene3D" id="3.90.950.10">
    <property type="match status" value="1"/>
</dbReference>
<evidence type="ECO:0000256" key="5">
    <source>
        <dbReference type="ARBA" id="ARBA00022801"/>
    </source>
</evidence>
<dbReference type="EMBL" id="WSRR01000017">
    <property type="protein sequence ID" value="MVX61307.1"/>
    <property type="molecule type" value="Genomic_DNA"/>
</dbReference>
<dbReference type="NCBIfam" id="TIGR00042">
    <property type="entry name" value="RdgB/HAM1 family non-canonical purine NTP pyrophosphatase"/>
    <property type="match status" value="1"/>
</dbReference>
<evidence type="ECO:0000256" key="9">
    <source>
        <dbReference type="ARBA" id="ARBA00052017"/>
    </source>
</evidence>
<evidence type="ECO:0000256" key="11">
    <source>
        <dbReference type="RuleBase" id="RU003781"/>
    </source>
</evidence>
<dbReference type="AlphaFoldDB" id="A0A6N8JQ89"/>
<dbReference type="FunFam" id="3.90.950.10:FF:000001">
    <property type="entry name" value="dITP/XTP pyrophosphatase"/>
    <property type="match status" value="1"/>
</dbReference>